<accession>A0A1F6MCD2</accession>
<keyword evidence="1" id="KW-0812">Transmembrane</keyword>
<dbReference type="AlphaFoldDB" id="A0A1F6MCD2"/>
<evidence type="ECO:0000313" key="4">
    <source>
        <dbReference type="Proteomes" id="UP000177953"/>
    </source>
</evidence>
<evidence type="ECO:0000256" key="2">
    <source>
        <dbReference type="SAM" id="SignalP"/>
    </source>
</evidence>
<organism evidence="3 4">
    <name type="scientific">Candidatus Magasanikbacteria bacterium RIFCSPHIGHO2_01_FULL_47_8</name>
    <dbReference type="NCBI Taxonomy" id="1798673"/>
    <lineage>
        <taxon>Bacteria</taxon>
        <taxon>Candidatus Magasanikiibacteriota</taxon>
    </lineage>
</organism>
<keyword evidence="1" id="KW-0472">Membrane</keyword>
<feature type="signal peptide" evidence="2">
    <location>
        <begin position="1"/>
        <end position="29"/>
    </location>
</feature>
<evidence type="ECO:0000313" key="3">
    <source>
        <dbReference type="EMBL" id="OGH69275.1"/>
    </source>
</evidence>
<reference evidence="3 4" key="1">
    <citation type="journal article" date="2016" name="Nat. Commun.">
        <title>Thousands of microbial genomes shed light on interconnected biogeochemical processes in an aquifer system.</title>
        <authorList>
            <person name="Anantharaman K."/>
            <person name="Brown C.T."/>
            <person name="Hug L.A."/>
            <person name="Sharon I."/>
            <person name="Castelle C.J."/>
            <person name="Probst A.J."/>
            <person name="Thomas B.C."/>
            <person name="Singh A."/>
            <person name="Wilkins M.J."/>
            <person name="Karaoz U."/>
            <person name="Brodie E.L."/>
            <person name="Williams K.H."/>
            <person name="Hubbard S.S."/>
            <person name="Banfield J.F."/>
        </authorList>
    </citation>
    <scope>NUCLEOTIDE SEQUENCE [LARGE SCALE GENOMIC DNA]</scope>
</reference>
<dbReference type="Proteomes" id="UP000177953">
    <property type="component" value="Unassembled WGS sequence"/>
</dbReference>
<name>A0A1F6MCD2_9BACT</name>
<feature type="transmembrane region" description="Helical" evidence="1">
    <location>
        <begin position="86"/>
        <end position="105"/>
    </location>
</feature>
<sequence length="155" mass="17741">MSTFKRLKIALLSAAYFLAIVCFGKAALAAEAEMPFQSFFELVKRPYFSWWCFSGAVLGVGWWAFNDWLKHRRRWTFNWKKFIAPPVAMLPLTILLVFFIMPSVGPALGRWSVDFVAAFLTATFSQRFGPAIMRRWEERIVSSSGDDTGQKRAAL</sequence>
<protein>
    <submittedName>
        <fullName evidence="3">Uncharacterized protein</fullName>
    </submittedName>
</protein>
<feature type="chain" id="PRO_5009525625" evidence="2">
    <location>
        <begin position="30"/>
        <end position="155"/>
    </location>
</feature>
<keyword evidence="2" id="KW-0732">Signal</keyword>
<feature type="transmembrane region" description="Helical" evidence="1">
    <location>
        <begin position="48"/>
        <end position="65"/>
    </location>
</feature>
<gene>
    <name evidence="3" type="ORF">A2754_01030</name>
</gene>
<evidence type="ECO:0000256" key="1">
    <source>
        <dbReference type="SAM" id="Phobius"/>
    </source>
</evidence>
<comment type="caution">
    <text evidence="3">The sequence shown here is derived from an EMBL/GenBank/DDBJ whole genome shotgun (WGS) entry which is preliminary data.</text>
</comment>
<keyword evidence="1" id="KW-1133">Transmembrane helix</keyword>
<proteinExistence type="predicted"/>
<dbReference type="EMBL" id="MFPU01000054">
    <property type="protein sequence ID" value="OGH69275.1"/>
    <property type="molecule type" value="Genomic_DNA"/>
</dbReference>